<dbReference type="CDD" id="cd16927">
    <property type="entry name" value="HATPase_Hsp90-like"/>
    <property type="match status" value="1"/>
</dbReference>
<comment type="subcellular location">
    <subcellularLocation>
        <location evidence="1 10">Cytoplasm</location>
    </subcellularLocation>
</comment>
<dbReference type="RefSeq" id="WP_310415048.1">
    <property type="nucleotide sequence ID" value="NZ_JAVDYC010000001.1"/>
</dbReference>
<dbReference type="PROSITE" id="PS00298">
    <property type="entry name" value="HSP90"/>
    <property type="match status" value="1"/>
</dbReference>
<evidence type="ECO:0000313" key="14">
    <source>
        <dbReference type="Proteomes" id="UP001183629"/>
    </source>
</evidence>
<feature type="binding site" evidence="11">
    <location>
        <position position="37"/>
    </location>
    <ligand>
        <name>ATP</name>
        <dbReference type="ChEBI" id="CHEBI:30616"/>
    </ligand>
</feature>
<feature type="binding site" evidence="11">
    <location>
        <position position="98"/>
    </location>
    <ligand>
        <name>ATP</name>
        <dbReference type="ChEBI" id="CHEBI:30616"/>
    </ligand>
</feature>
<dbReference type="Gene3D" id="3.30.565.10">
    <property type="entry name" value="Histidine kinase-like ATPase, C-terminal domain"/>
    <property type="match status" value="1"/>
</dbReference>
<feature type="region of interest" description="A; substrate-binding" evidence="10">
    <location>
        <begin position="1"/>
        <end position="338"/>
    </location>
</feature>
<evidence type="ECO:0000256" key="4">
    <source>
        <dbReference type="ARBA" id="ARBA00022741"/>
    </source>
</evidence>
<dbReference type="NCBIfam" id="NF003555">
    <property type="entry name" value="PRK05218.1"/>
    <property type="match status" value="1"/>
</dbReference>
<dbReference type="SMART" id="SM00387">
    <property type="entry name" value="HATPase_c"/>
    <property type="match status" value="1"/>
</dbReference>
<evidence type="ECO:0000256" key="8">
    <source>
        <dbReference type="ARBA" id="ARBA00058590"/>
    </source>
</evidence>
<dbReference type="GO" id="GO:0005524">
    <property type="term" value="F:ATP binding"/>
    <property type="evidence" value="ECO:0007669"/>
    <property type="project" value="UniProtKB-UniRule"/>
</dbReference>
<dbReference type="HAMAP" id="MF_00505">
    <property type="entry name" value="HSP90"/>
    <property type="match status" value="1"/>
</dbReference>
<sequence>MSTETLEFQAEARQLLQLMVHSIYSNKDIFLRELISNASDALDKLRLESLVDKDLDVDASDLHIAIEADREARTLTVRDNGIGMSREDVVRLIGTIAKSGTAEVLAKLREAKENAELIGQFGVGFYSTFMVADRVTLVTRKAGESEGTRWESAGEGTYTIEAAEDAPQGTSVTLHLKPEDSEDHLYDYTTEWKIREIVKRYSDFISWPIRMTTEKTGEDETVEYETQTLNSMKALWARPRKEVEQSEYNDFYRHVSHDWSDPLETIHMKAEGTFEYEALLFIPSHAPFDLFLREGKRGPQLYVKRVFIMEDAEALLPDYLRFVKGVVDAHDLSLNISREILQQDRQIQAVRRRLVKKILSTVRDLQQNENEKYQTFWREFGRAVKEGLINDTDNQGAILEILSAASTHSEEGVTTLADYVSRMKDGQQHIYYMTGESRSMIENSPHMEAFRAKGFEVLILTDPVDEVWVERVTEFDGKPLQSIAKGQVDLESEEEKEAAKPEQEQRKKDFAELLSWMTGALSENVKEVRLSSRLTTSAACIVGDENDVTPTLEKMYRAMGQDVPHVKRILELNPTHPLVTGLRTAVESGSKDEQKDTAELIYGMALLAEGGELADPSRFTRLLADRLAATL</sequence>
<comment type="caution">
    <text evidence="13">The sequence shown here is derived from an EMBL/GenBank/DDBJ whole genome shotgun (WGS) entry which is preliminary data.</text>
</comment>
<evidence type="ECO:0000256" key="1">
    <source>
        <dbReference type="ARBA" id="ARBA00004496"/>
    </source>
</evidence>
<dbReference type="GO" id="GO:0051082">
    <property type="term" value="F:unfolded protein binding"/>
    <property type="evidence" value="ECO:0007669"/>
    <property type="project" value="UniProtKB-UniRule"/>
</dbReference>
<evidence type="ECO:0000256" key="11">
    <source>
        <dbReference type="PIRSR" id="PIRSR002583-1"/>
    </source>
</evidence>
<dbReference type="Gene3D" id="1.20.120.790">
    <property type="entry name" value="Heat shock protein 90, C-terminal domain"/>
    <property type="match status" value="1"/>
</dbReference>
<keyword evidence="6 10" id="KW-0346">Stress response</keyword>
<dbReference type="PANTHER" id="PTHR11528">
    <property type="entry name" value="HEAT SHOCK PROTEIN 90 FAMILY MEMBER"/>
    <property type="match status" value="1"/>
</dbReference>
<evidence type="ECO:0000256" key="6">
    <source>
        <dbReference type="ARBA" id="ARBA00023016"/>
    </source>
</evidence>
<dbReference type="GO" id="GO:0016887">
    <property type="term" value="F:ATP hydrolysis activity"/>
    <property type="evidence" value="ECO:0007669"/>
    <property type="project" value="InterPro"/>
</dbReference>
<feature type="binding site" evidence="11">
    <location>
        <position position="79"/>
    </location>
    <ligand>
        <name>ATP</name>
        <dbReference type="ChEBI" id="CHEBI:30616"/>
    </ligand>
</feature>
<evidence type="ECO:0000256" key="2">
    <source>
        <dbReference type="ARBA" id="ARBA00008239"/>
    </source>
</evidence>
<dbReference type="FunFam" id="3.30.565.10:FF:000009">
    <property type="entry name" value="Molecular chaperone HtpG"/>
    <property type="match status" value="1"/>
</dbReference>
<name>A0AAE3ZQX4_9ACTN</name>
<comment type="similarity">
    <text evidence="2 10">Belongs to the heat shock protein 90 family.</text>
</comment>
<evidence type="ECO:0000313" key="13">
    <source>
        <dbReference type="EMBL" id="MDR7323334.1"/>
    </source>
</evidence>
<dbReference type="Gene3D" id="3.30.230.80">
    <property type="match status" value="1"/>
</dbReference>
<feature type="region of interest" description="B" evidence="10">
    <location>
        <begin position="339"/>
        <end position="554"/>
    </location>
</feature>
<feature type="binding site" evidence="11">
    <location>
        <begin position="99"/>
        <end position="100"/>
    </location>
    <ligand>
        <name>ATP</name>
        <dbReference type="ChEBI" id="CHEBI:30616"/>
    </ligand>
</feature>
<dbReference type="InterPro" id="IPR020568">
    <property type="entry name" value="Ribosomal_Su5_D2-typ_SF"/>
</dbReference>
<evidence type="ECO:0000256" key="9">
    <source>
        <dbReference type="ARBA" id="ARBA00070675"/>
    </source>
</evidence>
<dbReference type="AlphaFoldDB" id="A0AAE3ZQX4"/>
<dbReference type="Gene3D" id="3.40.50.11260">
    <property type="match status" value="1"/>
</dbReference>
<dbReference type="FunFam" id="1.20.120.790:FF:000006">
    <property type="entry name" value="Chaperone protein HtpG"/>
    <property type="match status" value="1"/>
</dbReference>
<dbReference type="EMBL" id="JAVDYC010000001">
    <property type="protein sequence ID" value="MDR7323334.1"/>
    <property type="molecule type" value="Genomic_DNA"/>
</dbReference>
<reference evidence="13 14" key="1">
    <citation type="submission" date="2023-07" db="EMBL/GenBank/DDBJ databases">
        <title>Sequencing the genomes of 1000 actinobacteria strains.</title>
        <authorList>
            <person name="Klenk H.-P."/>
        </authorList>
    </citation>
    <scope>NUCLEOTIDE SEQUENCE [LARGE SCALE GENOMIC DNA]</scope>
    <source>
        <strain evidence="13 14">DSM 44711</strain>
    </source>
</reference>
<dbReference type="InterPro" id="IPR019805">
    <property type="entry name" value="Heat_shock_protein_90_CS"/>
</dbReference>
<dbReference type="Pfam" id="PF13589">
    <property type="entry name" value="HATPase_c_3"/>
    <property type="match status" value="1"/>
</dbReference>
<feature type="binding site" evidence="11">
    <location>
        <position position="338"/>
    </location>
    <ligand>
        <name>ATP</name>
        <dbReference type="ChEBI" id="CHEBI:30616"/>
    </ligand>
</feature>
<dbReference type="InterPro" id="IPR036890">
    <property type="entry name" value="HATPase_C_sf"/>
</dbReference>
<keyword evidence="4 10" id="KW-0547">Nucleotide-binding</keyword>
<evidence type="ECO:0000256" key="7">
    <source>
        <dbReference type="ARBA" id="ARBA00023186"/>
    </source>
</evidence>
<dbReference type="Pfam" id="PF00183">
    <property type="entry name" value="HSP90"/>
    <property type="match status" value="1"/>
</dbReference>
<dbReference type="PRINTS" id="PR00775">
    <property type="entry name" value="HEATSHOCK90"/>
</dbReference>
<dbReference type="GO" id="GO:0140662">
    <property type="term" value="F:ATP-dependent protein folding chaperone"/>
    <property type="evidence" value="ECO:0007669"/>
    <property type="project" value="InterPro"/>
</dbReference>
<keyword evidence="14" id="KW-1185">Reference proteome</keyword>
<keyword evidence="5 10" id="KW-0067">ATP-binding</keyword>
<dbReference type="SUPFAM" id="SSF54211">
    <property type="entry name" value="Ribosomal protein S5 domain 2-like"/>
    <property type="match status" value="1"/>
</dbReference>
<accession>A0AAE3ZQX4</accession>
<dbReference type="SUPFAM" id="SSF55874">
    <property type="entry name" value="ATPase domain of HSP90 chaperone/DNA topoisomerase II/histidine kinase"/>
    <property type="match status" value="1"/>
</dbReference>
<feature type="binding site" evidence="11">
    <location>
        <position position="84"/>
    </location>
    <ligand>
        <name>ATP</name>
        <dbReference type="ChEBI" id="CHEBI:30616"/>
    </ligand>
</feature>
<keyword evidence="3 10" id="KW-0963">Cytoplasm</keyword>
<feature type="region of interest" description="C" evidence="10">
    <location>
        <begin position="555"/>
        <end position="631"/>
    </location>
</feature>
<protein>
    <recommendedName>
        <fullName evidence="9 10">Chaperone protein HtpG</fullName>
    </recommendedName>
    <alternativeName>
        <fullName evidence="10">Heat shock protein HtpG</fullName>
    </alternativeName>
    <alternativeName>
        <fullName evidence="10">High temperature protein G</fullName>
    </alternativeName>
</protein>
<evidence type="ECO:0000259" key="12">
    <source>
        <dbReference type="SMART" id="SM00387"/>
    </source>
</evidence>
<dbReference type="InterPro" id="IPR037196">
    <property type="entry name" value="HSP90_C"/>
</dbReference>
<organism evidence="13 14">
    <name type="scientific">Catenuloplanes niger</name>
    <dbReference type="NCBI Taxonomy" id="587534"/>
    <lineage>
        <taxon>Bacteria</taxon>
        <taxon>Bacillati</taxon>
        <taxon>Actinomycetota</taxon>
        <taxon>Actinomycetes</taxon>
        <taxon>Micromonosporales</taxon>
        <taxon>Micromonosporaceae</taxon>
        <taxon>Catenuloplanes</taxon>
    </lineage>
</organism>
<feature type="binding site" evidence="11">
    <location>
        <begin position="120"/>
        <end position="125"/>
    </location>
    <ligand>
        <name>ATP</name>
        <dbReference type="ChEBI" id="CHEBI:30616"/>
    </ligand>
</feature>
<dbReference type="FunFam" id="3.30.230.80:FF:000002">
    <property type="entry name" value="Molecular chaperone HtpG"/>
    <property type="match status" value="1"/>
</dbReference>
<dbReference type="SUPFAM" id="SSF110942">
    <property type="entry name" value="HSP90 C-terminal domain"/>
    <property type="match status" value="1"/>
</dbReference>
<evidence type="ECO:0000256" key="5">
    <source>
        <dbReference type="ARBA" id="ARBA00022840"/>
    </source>
</evidence>
<dbReference type="Proteomes" id="UP001183629">
    <property type="component" value="Unassembled WGS sequence"/>
</dbReference>
<dbReference type="GO" id="GO:0005737">
    <property type="term" value="C:cytoplasm"/>
    <property type="evidence" value="ECO:0007669"/>
    <property type="project" value="UniProtKB-SubCell"/>
</dbReference>
<dbReference type="InterPro" id="IPR003594">
    <property type="entry name" value="HATPase_dom"/>
</dbReference>
<comment type="function">
    <text evidence="8 10">Molecular chaperone. Has ATPase activity.</text>
</comment>
<proteinExistence type="inferred from homology"/>
<feature type="domain" description="Histidine kinase/HSP90-like ATPase" evidence="12">
    <location>
        <begin position="26"/>
        <end position="180"/>
    </location>
</feature>
<evidence type="ECO:0000256" key="3">
    <source>
        <dbReference type="ARBA" id="ARBA00022490"/>
    </source>
</evidence>
<keyword evidence="7 10" id="KW-0143">Chaperone</keyword>
<dbReference type="InterPro" id="IPR001404">
    <property type="entry name" value="Hsp90_fam"/>
</dbReference>
<gene>
    <name evidence="10" type="primary">htpG</name>
    <name evidence="13" type="ORF">J2S44_003584</name>
</gene>
<feature type="binding site" evidence="11">
    <location>
        <position position="33"/>
    </location>
    <ligand>
        <name>ATP</name>
        <dbReference type="ChEBI" id="CHEBI:30616"/>
    </ligand>
</feature>
<comment type="subunit">
    <text evidence="10">Homodimer.</text>
</comment>
<dbReference type="PIRSF" id="PIRSF002583">
    <property type="entry name" value="Hsp90"/>
    <property type="match status" value="1"/>
</dbReference>
<dbReference type="InterPro" id="IPR020575">
    <property type="entry name" value="Hsp90_N"/>
</dbReference>
<evidence type="ECO:0000256" key="10">
    <source>
        <dbReference type="HAMAP-Rule" id="MF_00505"/>
    </source>
</evidence>
<feature type="binding site" evidence="11">
    <location>
        <position position="170"/>
    </location>
    <ligand>
        <name>ATP</name>
        <dbReference type="ChEBI" id="CHEBI:30616"/>
    </ligand>
</feature>